<feature type="transmembrane region" description="Helical" evidence="2">
    <location>
        <begin position="12"/>
        <end position="29"/>
    </location>
</feature>
<dbReference type="AlphaFoldDB" id="A0A1T5ARE7"/>
<keyword evidence="2" id="KW-0812">Transmembrane</keyword>
<dbReference type="STRING" id="572036.SAMN05661099_0973"/>
<dbReference type="Proteomes" id="UP000189981">
    <property type="component" value="Unassembled WGS sequence"/>
</dbReference>
<dbReference type="Pfam" id="PF00144">
    <property type="entry name" value="Beta-lactamase"/>
    <property type="match status" value="1"/>
</dbReference>
<dbReference type="InterPro" id="IPR001466">
    <property type="entry name" value="Beta-lactam-related"/>
</dbReference>
<organism evidence="4 5">
    <name type="scientific">Daejeonella lutea</name>
    <dbReference type="NCBI Taxonomy" id="572036"/>
    <lineage>
        <taxon>Bacteria</taxon>
        <taxon>Pseudomonadati</taxon>
        <taxon>Bacteroidota</taxon>
        <taxon>Sphingobacteriia</taxon>
        <taxon>Sphingobacteriales</taxon>
        <taxon>Sphingobacteriaceae</taxon>
        <taxon>Daejeonella</taxon>
    </lineage>
</organism>
<dbReference type="OrthoDB" id="9805821at2"/>
<dbReference type="InterPro" id="IPR050789">
    <property type="entry name" value="Diverse_Enzym_Activities"/>
</dbReference>
<evidence type="ECO:0000256" key="1">
    <source>
        <dbReference type="ARBA" id="ARBA00022801"/>
    </source>
</evidence>
<evidence type="ECO:0000313" key="5">
    <source>
        <dbReference type="Proteomes" id="UP000189981"/>
    </source>
</evidence>
<dbReference type="EMBL" id="FUYR01000001">
    <property type="protein sequence ID" value="SKB37604.1"/>
    <property type="molecule type" value="Genomic_DNA"/>
</dbReference>
<gene>
    <name evidence="4" type="ORF">SAMN05661099_0973</name>
</gene>
<accession>A0A1T5ARE7</accession>
<protein>
    <submittedName>
        <fullName evidence="4">CubicO group peptidase, beta-lactamase class C family</fullName>
    </submittedName>
</protein>
<dbReference type="PANTHER" id="PTHR43283">
    <property type="entry name" value="BETA-LACTAMASE-RELATED"/>
    <property type="match status" value="1"/>
</dbReference>
<dbReference type="Gene3D" id="3.40.710.10">
    <property type="entry name" value="DD-peptidase/beta-lactamase superfamily"/>
    <property type="match status" value="1"/>
</dbReference>
<dbReference type="PANTHER" id="PTHR43283:SF11">
    <property type="entry name" value="BETA-LACTAMASE-RELATED DOMAIN-CONTAINING PROTEIN"/>
    <property type="match status" value="1"/>
</dbReference>
<dbReference type="RefSeq" id="WP_139377360.1">
    <property type="nucleotide sequence ID" value="NZ_FUYR01000001.1"/>
</dbReference>
<evidence type="ECO:0000313" key="4">
    <source>
        <dbReference type="EMBL" id="SKB37604.1"/>
    </source>
</evidence>
<dbReference type="GO" id="GO:0016787">
    <property type="term" value="F:hydrolase activity"/>
    <property type="evidence" value="ECO:0007669"/>
    <property type="project" value="UniProtKB-KW"/>
</dbReference>
<keyword evidence="2" id="KW-0472">Membrane</keyword>
<keyword evidence="1" id="KW-0378">Hydrolase</keyword>
<feature type="domain" description="Beta-lactamase-related" evidence="3">
    <location>
        <begin position="229"/>
        <end position="582"/>
    </location>
</feature>
<keyword evidence="5" id="KW-1185">Reference proteome</keyword>
<dbReference type="SUPFAM" id="SSF56601">
    <property type="entry name" value="beta-lactamase/transpeptidase-like"/>
    <property type="match status" value="1"/>
</dbReference>
<evidence type="ECO:0000256" key="2">
    <source>
        <dbReference type="SAM" id="Phobius"/>
    </source>
</evidence>
<name>A0A1T5ARE7_9SPHI</name>
<dbReference type="InterPro" id="IPR012338">
    <property type="entry name" value="Beta-lactam/transpept-like"/>
</dbReference>
<evidence type="ECO:0000259" key="3">
    <source>
        <dbReference type="Pfam" id="PF00144"/>
    </source>
</evidence>
<proteinExistence type="predicted"/>
<sequence>MGKKILKSGATWISLTTGMLLMIVMFGGFNDRISPAQITADLNLQADAQQSTVLLNNASNTIPLINLKDRKIASINIGLPYAQPFNAVLRNYAPVTEFELAKATLANLESYTTVIVQVNAESLAYPETVSYIMSLQQEKEVILVGYGNTFALKLLSSFTDPIIWNPETSMAVADFSAQLIFGGTTAQNRLKEAISDVYPAGAGYTTEKIRLRYSTPEDVGINSSNLNKIDRIVNEAISQHATPSAVVMVVKNGNVIFNRAYGSHTYGGEEPTKTDDIYDLASVTKTAATTIAVMRLYEQQKLDLNAGIGSYFPEAKLTNKEFIPLKEVMLHQAGFINLDFPSYMKSQDHSPDSSYAYPVKVADNYFVRRNYYQEAMLPKMLNSPIKTRGQYVYSDISMYMMKEVVEHQAGKPLDQYVLNEFYAPLGMRTAGFNPRQRFGREKIVPTEQDNYFRKTLLQGYVHDQGAALVSGVSGHAGLFASANDLAILNQVLLNGGKYGGVEYFKPETVDLFTSRQSGVSRRGLGFDRGDGGTYPSSLASAGTYGHTGYTGTCVWVDPKNDLIYIFLSNRINPSVSNKLNTLRIRPRIQDAIYEAISKGIDYQVSSEE</sequence>
<reference evidence="5" key="1">
    <citation type="submission" date="2017-02" db="EMBL/GenBank/DDBJ databases">
        <authorList>
            <person name="Varghese N."/>
            <person name="Submissions S."/>
        </authorList>
    </citation>
    <scope>NUCLEOTIDE SEQUENCE [LARGE SCALE GENOMIC DNA]</scope>
    <source>
        <strain evidence="5">DSM 22385</strain>
    </source>
</reference>
<keyword evidence="2" id="KW-1133">Transmembrane helix</keyword>